<organism evidence="2 3">
    <name type="scientific">Laodelphax striatellus</name>
    <name type="common">Small brown planthopper</name>
    <name type="synonym">Delphax striatella</name>
    <dbReference type="NCBI Taxonomy" id="195883"/>
    <lineage>
        <taxon>Eukaryota</taxon>
        <taxon>Metazoa</taxon>
        <taxon>Ecdysozoa</taxon>
        <taxon>Arthropoda</taxon>
        <taxon>Hexapoda</taxon>
        <taxon>Insecta</taxon>
        <taxon>Pterygota</taxon>
        <taxon>Neoptera</taxon>
        <taxon>Paraneoptera</taxon>
        <taxon>Hemiptera</taxon>
        <taxon>Auchenorrhyncha</taxon>
        <taxon>Fulgoroidea</taxon>
        <taxon>Delphacidae</taxon>
        <taxon>Criomorphinae</taxon>
        <taxon>Laodelphax</taxon>
    </lineage>
</organism>
<gene>
    <name evidence="2" type="ORF">LSTR_LSTR006022</name>
</gene>
<comment type="caution">
    <text evidence="2">The sequence shown here is derived from an EMBL/GenBank/DDBJ whole genome shotgun (WGS) entry which is preliminary data.</text>
</comment>
<dbReference type="AlphaFoldDB" id="A0A482XQP7"/>
<keyword evidence="3" id="KW-1185">Reference proteome</keyword>
<protein>
    <submittedName>
        <fullName evidence="2">Uncharacterized protein</fullName>
    </submittedName>
</protein>
<feature type="region of interest" description="Disordered" evidence="1">
    <location>
        <begin position="1"/>
        <end position="22"/>
    </location>
</feature>
<dbReference type="InParanoid" id="A0A482XQP7"/>
<sequence length="108" mass="12121">MLQKIRGSIPLTPNQRHPELPADNMVTSQLAPVTARSPVTSQQLTPVTSQLSPVTVAPSRRINYSYHPIIDFFKTATSAVSTEERSMDRADWRPVTEALILHNKKQKE</sequence>
<dbReference type="EMBL" id="QKKF02003370">
    <property type="protein sequence ID" value="RZF47758.1"/>
    <property type="molecule type" value="Genomic_DNA"/>
</dbReference>
<evidence type="ECO:0000313" key="2">
    <source>
        <dbReference type="EMBL" id="RZF47758.1"/>
    </source>
</evidence>
<evidence type="ECO:0000313" key="3">
    <source>
        <dbReference type="Proteomes" id="UP000291343"/>
    </source>
</evidence>
<accession>A0A482XQP7</accession>
<reference evidence="2 3" key="1">
    <citation type="journal article" date="2017" name="Gigascience">
        <title>Genome sequence of the small brown planthopper, Laodelphax striatellus.</title>
        <authorList>
            <person name="Zhu J."/>
            <person name="Jiang F."/>
            <person name="Wang X."/>
            <person name="Yang P."/>
            <person name="Bao Y."/>
            <person name="Zhao W."/>
            <person name="Wang W."/>
            <person name="Lu H."/>
            <person name="Wang Q."/>
            <person name="Cui N."/>
            <person name="Li J."/>
            <person name="Chen X."/>
            <person name="Luo L."/>
            <person name="Yu J."/>
            <person name="Kang L."/>
            <person name="Cui F."/>
        </authorList>
    </citation>
    <scope>NUCLEOTIDE SEQUENCE [LARGE SCALE GENOMIC DNA]</scope>
    <source>
        <strain evidence="2">Lst14</strain>
    </source>
</reference>
<proteinExistence type="predicted"/>
<evidence type="ECO:0000256" key="1">
    <source>
        <dbReference type="SAM" id="MobiDB-lite"/>
    </source>
</evidence>
<dbReference type="OrthoDB" id="8197497at2759"/>
<dbReference type="Proteomes" id="UP000291343">
    <property type="component" value="Unassembled WGS sequence"/>
</dbReference>
<name>A0A482XQP7_LAOST</name>